<gene>
    <name evidence="2" type="ORF">SAMN05216400_1639</name>
</gene>
<dbReference type="InterPro" id="IPR000182">
    <property type="entry name" value="GNAT_dom"/>
</dbReference>
<dbReference type="InterPro" id="IPR016181">
    <property type="entry name" value="Acyl_CoA_acyltransferase"/>
</dbReference>
<dbReference type="PROSITE" id="PS51186">
    <property type="entry name" value="GNAT"/>
    <property type="match status" value="1"/>
</dbReference>
<dbReference type="RefSeq" id="WP_074567164.1">
    <property type="nucleotide sequence ID" value="NZ_FNGX01000005.1"/>
</dbReference>
<accession>A0A1G9N040</accession>
<proteinExistence type="predicted"/>
<dbReference type="Proteomes" id="UP000183162">
    <property type="component" value="Unassembled WGS sequence"/>
</dbReference>
<evidence type="ECO:0000259" key="1">
    <source>
        <dbReference type="PROSITE" id="PS51186"/>
    </source>
</evidence>
<dbReference type="Gene3D" id="3.40.630.30">
    <property type="match status" value="1"/>
</dbReference>
<dbReference type="OrthoDB" id="948250at2"/>
<dbReference type="GO" id="GO:0016747">
    <property type="term" value="F:acyltransferase activity, transferring groups other than amino-acyl groups"/>
    <property type="evidence" value="ECO:0007669"/>
    <property type="project" value="InterPro"/>
</dbReference>
<dbReference type="PANTHER" id="PTHR43072">
    <property type="entry name" value="N-ACETYLTRANSFERASE"/>
    <property type="match status" value="1"/>
</dbReference>
<evidence type="ECO:0000313" key="3">
    <source>
        <dbReference type="Proteomes" id="UP000183162"/>
    </source>
</evidence>
<keyword evidence="2" id="KW-0808">Transferase</keyword>
<keyword evidence="2" id="KW-0012">Acyltransferase</keyword>
<sequence>MVTIREAKANDAKAILEFCYQIGSETDNLSYGSEGIGLSVADEESILTEIQNADTSFFLLAEVNNQIVGTCNCSGFRKKRLAHRAEIGIAVKKSNWNQGIGRKLMTQLIALAKQSGLKILSLEVRSDNKSAIHLYESFGFQKIGTFKGFMEVDGLLIDFDIMELVME</sequence>
<dbReference type="AlphaFoldDB" id="A0A1G9N040"/>
<feature type="domain" description="N-acetyltransferase" evidence="1">
    <location>
        <begin position="2"/>
        <end position="167"/>
    </location>
</feature>
<dbReference type="SUPFAM" id="SSF55729">
    <property type="entry name" value="Acyl-CoA N-acyltransferases (Nat)"/>
    <property type="match status" value="1"/>
</dbReference>
<protein>
    <submittedName>
        <fullName evidence="2">L-amino acid N-acyltransferase YncA</fullName>
    </submittedName>
</protein>
<dbReference type="Pfam" id="PF00583">
    <property type="entry name" value="Acetyltransf_1"/>
    <property type="match status" value="1"/>
</dbReference>
<organism evidence="2 3">
    <name type="scientific">Streptococcus equinus</name>
    <name type="common">Streptococcus bovis</name>
    <dbReference type="NCBI Taxonomy" id="1335"/>
    <lineage>
        <taxon>Bacteria</taxon>
        <taxon>Bacillati</taxon>
        <taxon>Bacillota</taxon>
        <taxon>Bacilli</taxon>
        <taxon>Lactobacillales</taxon>
        <taxon>Streptococcaceae</taxon>
        <taxon>Streptococcus</taxon>
    </lineage>
</organism>
<name>A0A1G9N040_STREI</name>
<reference evidence="2 3" key="1">
    <citation type="submission" date="2016-10" db="EMBL/GenBank/DDBJ databases">
        <authorList>
            <person name="de Groot N.N."/>
        </authorList>
    </citation>
    <scope>NUCLEOTIDE SEQUENCE [LARGE SCALE GENOMIC DNA]</scope>
    <source>
        <strain evidence="2 3">Sb09</strain>
    </source>
</reference>
<dbReference type="CDD" id="cd04301">
    <property type="entry name" value="NAT_SF"/>
    <property type="match status" value="1"/>
</dbReference>
<evidence type="ECO:0000313" key="2">
    <source>
        <dbReference type="EMBL" id="SDL79235.1"/>
    </source>
</evidence>
<dbReference type="EMBL" id="FNGX01000005">
    <property type="protein sequence ID" value="SDL79235.1"/>
    <property type="molecule type" value="Genomic_DNA"/>
</dbReference>